<dbReference type="STRING" id="1742973.COMA2_220031"/>
<evidence type="ECO:0000313" key="1">
    <source>
        <dbReference type="EMBL" id="CUS36323.1"/>
    </source>
</evidence>
<protein>
    <submittedName>
        <fullName evidence="1">Uncharacterized protein</fullName>
    </submittedName>
</protein>
<keyword evidence="2" id="KW-1185">Reference proteome</keyword>
<proteinExistence type="predicted"/>
<sequence length="60" mass="7199">MADTRYSKKQIATTRRQRQIELADKRLRKLLADLSFDEIIVLQELWERQHQAIGAKRTFN</sequence>
<dbReference type="Proteomes" id="UP000198736">
    <property type="component" value="Unassembled WGS sequence"/>
</dbReference>
<dbReference type="RefSeq" id="WP_090897886.1">
    <property type="nucleotide sequence ID" value="NZ_CZPZ01000015.1"/>
</dbReference>
<accession>A0A0S4LFH7</accession>
<evidence type="ECO:0000313" key="2">
    <source>
        <dbReference type="Proteomes" id="UP000198736"/>
    </source>
</evidence>
<name>A0A0S4LFH7_9BACT</name>
<dbReference type="AlphaFoldDB" id="A0A0S4LFH7"/>
<gene>
    <name evidence="1" type="ORF">COMA2_220031</name>
</gene>
<organism evidence="1 2">
    <name type="scientific">Candidatus Nitrospira nitrificans</name>
    <dbReference type="NCBI Taxonomy" id="1742973"/>
    <lineage>
        <taxon>Bacteria</taxon>
        <taxon>Pseudomonadati</taxon>
        <taxon>Nitrospirota</taxon>
        <taxon>Nitrospiria</taxon>
        <taxon>Nitrospirales</taxon>
        <taxon>Nitrospiraceae</taxon>
        <taxon>Nitrospira</taxon>
    </lineage>
</organism>
<reference evidence="2" key="1">
    <citation type="submission" date="2015-10" db="EMBL/GenBank/DDBJ databases">
        <authorList>
            <person name="Luecker S."/>
            <person name="Luecker S."/>
        </authorList>
    </citation>
    <scope>NUCLEOTIDE SEQUENCE [LARGE SCALE GENOMIC DNA]</scope>
</reference>
<dbReference type="EMBL" id="CZPZ01000015">
    <property type="protein sequence ID" value="CUS36323.1"/>
    <property type="molecule type" value="Genomic_DNA"/>
</dbReference>